<organism evidence="2 3">
    <name type="scientific">Pseudoalteromonas denitrificans DSM 6059</name>
    <dbReference type="NCBI Taxonomy" id="1123010"/>
    <lineage>
        <taxon>Bacteria</taxon>
        <taxon>Pseudomonadati</taxon>
        <taxon>Pseudomonadota</taxon>
        <taxon>Gammaproteobacteria</taxon>
        <taxon>Alteromonadales</taxon>
        <taxon>Pseudoalteromonadaceae</taxon>
        <taxon>Pseudoalteromonas</taxon>
    </lineage>
</organism>
<keyword evidence="1" id="KW-0732">Signal</keyword>
<evidence type="ECO:0000256" key="1">
    <source>
        <dbReference type="SAM" id="SignalP"/>
    </source>
</evidence>
<dbReference type="RefSeq" id="WP_091981034.1">
    <property type="nucleotide sequence ID" value="NZ_FOLO01000005.1"/>
</dbReference>
<dbReference type="STRING" id="1123010.SAMN02745724_01043"/>
<dbReference type="AlphaFoldDB" id="A0A1I1H042"/>
<dbReference type="Proteomes" id="UP000198862">
    <property type="component" value="Unassembled WGS sequence"/>
</dbReference>
<sequence>MNRKIALTALCLSAGLSSNIVIADVNDINTLNAKVTTVEANLLNAGVSVTGAELETIKINIINNEITDTGVTITEVVDKYELTDAEKRAVIIGDAGTNDDGGGVYPPK</sequence>
<feature type="signal peptide" evidence="1">
    <location>
        <begin position="1"/>
        <end position="23"/>
    </location>
</feature>
<feature type="chain" id="PRO_5011681070" evidence="1">
    <location>
        <begin position="24"/>
        <end position="108"/>
    </location>
</feature>
<accession>A0A1I1H042</accession>
<evidence type="ECO:0000313" key="3">
    <source>
        <dbReference type="Proteomes" id="UP000198862"/>
    </source>
</evidence>
<keyword evidence="3" id="KW-1185">Reference proteome</keyword>
<dbReference type="EMBL" id="FOLO01000005">
    <property type="protein sequence ID" value="SFC15478.1"/>
    <property type="molecule type" value="Genomic_DNA"/>
</dbReference>
<proteinExistence type="predicted"/>
<evidence type="ECO:0000313" key="2">
    <source>
        <dbReference type="EMBL" id="SFC15478.1"/>
    </source>
</evidence>
<gene>
    <name evidence="2" type="ORF">SAMN02745724_01043</name>
</gene>
<protein>
    <submittedName>
        <fullName evidence="2">Uncharacterized protein</fullName>
    </submittedName>
</protein>
<reference evidence="2 3" key="1">
    <citation type="submission" date="2016-10" db="EMBL/GenBank/DDBJ databases">
        <authorList>
            <person name="de Groot N.N."/>
        </authorList>
    </citation>
    <scope>NUCLEOTIDE SEQUENCE [LARGE SCALE GENOMIC DNA]</scope>
    <source>
        <strain evidence="2 3">DSM 6059</strain>
    </source>
</reference>
<name>A0A1I1H042_9GAMM</name>